<dbReference type="Proteomes" id="UP000473854">
    <property type="component" value="Unassembled WGS sequence"/>
</dbReference>
<reference evidence="1 2" key="1">
    <citation type="submission" date="2019-11" db="EMBL/GenBank/DDBJ databases">
        <authorList>
            <person name="An D."/>
        </authorList>
    </citation>
    <scope>NUCLEOTIDE SEQUENCE [LARGE SCALE GENOMIC DNA]</scope>
    <source>
        <strain evidence="1 2">YIM 103518</strain>
    </source>
</reference>
<sequence length="237" mass="27563">MITIINKILSSNGYQVVDIELQDNNPNIFLFSPSANDSKEEYFVTIQLPTPSNEAAKELLEHKAEELFEAISDSGKVERYFIKNCTMLICHDETLMHKETIFSIEEDPYNFKKNVITYSETELNDLKEFLTSNNINEISNFAISEIINNRNGQNFTDFKNTHKTIRNYYSLILKIALKLPFIMYTPSKKELINLSLDIEKSLSKQDSLIYKKIMESDIEWSENDTYLQVVKIWGDLT</sequence>
<gene>
    <name evidence="1" type="ORF">GIX10_06590</name>
</gene>
<evidence type="ECO:0000313" key="2">
    <source>
        <dbReference type="Proteomes" id="UP000473854"/>
    </source>
</evidence>
<dbReference type="AlphaFoldDB" id="A0A6L6GFA7"/>
<dbReference type="RefSeq" id="WP_154772714.1">
    <property type="nucleotide sequence ID" value="NZ_WLYL01000015.1"/>
</dbReference>
<evidence type="ECO:0000313" key="1">
    <source>
        <dbReference type="EMBL" id="MTD11106.1"/>
    </source>
</evidence>
<organism evidence="1 2">
    <name type="scientific">Acinetobacter faecalis</name>
    <dbReference type="NCBI Taxonomy" id="2665161"/>
    <lineage>
        <taxon>Bacteria</taxon>
        <taxon>Pseudomonadati</taxon>
        <taxon>Pseudomonadota</taxon>
        <taxon>Gammaproteobacteria</taxon>
        <taxon>Moraxellales</taxon>
        <taxon>Moraxellaceae</taxon>
        <taxon>Acinetobacter</taxon>
    </lineage>
</organism>
<dbReference type="EMBL" id="WLYL01000015">
    <property type="protein sequence ID" value="MTD11106.1"/>
    <property type="molecule type" value="Genomic_DNA"/>
</dbReference>
<proteinExistence type="predicted"/>
<accession>A0A6L6GFA7</accession>
<dbReference type="Pfam" id="PF20289">
    <property type="entry name" value="MComp1"/>
    <property type="match status" value="1"/>
</dbReference>
<comment type="caution">
    <text evidence="1">The sequence shown here is derived from an EMBL/GenBank/DDBJ whole genome shotgun (WGS) entry which is preliminary data.</text>
</comment>
<name>A0A6L6GFA7_9GAMM</name>
<protein>
    <submittedName>
        <fullName evidence="1">Uncharacterized protein</fullName>
    </submittedName>
</protein>
<dbReference type="InterPro" id="IPR046905">
    <property type="entry name" value="ABC-3C_MC1"/>
</dbReference>